<protein>
    <submittedName>
        <fullName evidence="2">Uncharacterized protein</fullName>
    </submittedName>
</protein>
<evidence type="ECO:0000313" key="3">
    <source>
        <dbReference type="Proteomes" id="UP000525652"/>
    </source>
</evidence>
<accession>A0A7X1AUI6</accession>
<evidence type="ECO:0000256" key="1">
    <source>
        <dbReference type="SAM" id="Phobius"/>
    </source>
</evidence>
<dbReference type="Proteomes" id="UP000525652">
    <property type="component" value="Unassembled WGS sequence"/>
</dbReference>
<organism evidence="2 3">
    <name type="scientific">Puniceicoccus vermicola</name>
    <dbReference type="NCBI Taxonomy" id="388746"/>
    <lineage>
        <taxon>Bacteria</taxon>
        <taxon>Pseudomonadati</taxon>
        <taxon>Verrucomicrobiota</taxon>
        <taxon>Opitutia</taxon>
        <taxon>Puniceicoccales</taxon>
        <taxon>Puniceicoccaceae</taxon>
        <taxon>Puniceicoccus</taxon>
    </lineage>
</organism>
<comment type="caution">
    <text evidence="2">The sequence shown here is derived from an EMBL/GenBank/DDBJ whole genome shotgun (WGS) entry which is preliminary data.</text>
</comment>
<keyword evidence="1" id="KW-1133">Transmembrane helix</keyword>
<keyword evidence="1" id="KW-0812">Transmembrane</keyword>
<reference evidence="2 3" key="1">
    <citation type="submission" date="2020-07" db="EMBL/GenBank/DDBJ databases">
        <authorList>
            <person name="Feng X."/>
        </authorList>
    </citation>
    <scope>NUCLEOTIDE SEQUENCE [LARGE SCALE GENOMIC DNA]</scope>
    <source>
        <strain evidence="2 3">JCM14086</strain>
    </source>
</reference>
<sequence>MDASLETVKWRLPEGTTEKDWDDAYRRLDAYLSALRIDNSLQRSGLIHRILQRAVDRTIESPQEGVAASALLECETHVCQWFREVLNLPDSTPPEQILERGYLSLLLFGAGSGWRQHFLQPGPWPKQIIEELQTHYIEAGPEFRRSHMGERPIDYGPWSNLADQTLRGLDKRPLLRSAFVAIFGISLVAILYYFSR</sequence>
<keyword evidence="3" id="KW-1185">Reference proteome</keyword>
<name>A0A7X1AUI6_9BACT</name>
<gene>
    <name evidence="2" type="ORF">H5P30_00110</name>
</gene>
<dbReference type="RefSeq" id="WP_185690935.1">
    <property type="nucleotide sequence ID" value="NZ_JACHVA010000004.1"/>
</dbReference>
<feature type="transmembrane region" description="Helical" evidence="1">
    <location>
        <begin position="174"/>
        <end position="194"/>
    </location>
</feature>
<dbReference type="EMBL" id="JACHVA010000004">
    <property type="protein sequence ID" value="MBC2600177.1"/>
    <property type="molecule type" value="Genomic_DNA"/>
</dbReference>
<keyword evidence="1" id="KW-0472">Membrane</keyword>
<proteinExistence type="predicted"/>
<evidence type="ECO:0000313" key="2">
    <source>
        <dbReference type="EMBL" id="MBC2600177.1"/>
    </source>
</evidence>
<dbReference type="AlphaFoldDB" id="A0A7X1AUI6"/>